<protein>
    <submittedName>
        <fullName evidence="1">19775_t:CDS:1</fullName>
    </submittedName>
</protein>
<evidence type="ECO:0000313" key="2">
    <source>
        <dbReference type="Proteomes" id="UP000789901"/>
    </source>
</evidence>
<reference evidence="1 2" key="1">
    <citation type="submission" date="2021-06" db="EMBL/GenBank/DDBJ databases">
        <authorList>
            <person name="Kallberg Y."/>
            <person name="Tangrot J."/>
            <person name="Rosling A."/>
        </authorList>
    </citation>
    <scope>NUCLEOTIDE SEQUENCE [LARGE SCALE GENOMIC DNA]</scope>
    <source>
        <strain evidence="1 2">120-4 pot B 10/14</strain>
    </source>
</reference>
<proteinExistence type="predicted"/>
<gene>
    <name evidence="1" type="ORF">GMARGA_LOCUS1132</name>
</gene>
<evidence type="ECO:0000313" key="1">
    <source>
        <dbReference type="EMBL" id="CAG8478723.1"/>
    </source>
</evidence>
<accession>A0ABM8VYH1</accession>
<name>A0ABM8VYH1_GIGMA</name>
<dbReference type="EMBL" id="CAJVQB010000267">
    <property type="protein sequence ID" value="CAG8478723.1"/>
    <property type="molecule type" value="Genomic_DNA"/>
</dbReference>
<sequence length="137" mass="16342">MRKINLADDDIINFEILARKWIKDFCKPTIETKEGTILQEGLYQRDDITPYMHVLACHIPKFIKFLKTKNLYLRWFSCSSVEKKNHNHVQLFYRGTTMGDGDSSKPVAYEICSYENRQLYYYVNETPLTYSKKYTNF</sequence>
<comment type="caution">
    <text evidence="1">The sequence shown here is derived from an EMBL/GenBank/DDBJ whole genome shotgun (WGS) entry which is preliminary data.</text>
</comment>
<dbReference type="Proteomes" id="UP000789901">
    <property type="component" value="Unassembled WGS sequence"/>
</dbReference>
<organism evidence="1 2">
    <name type="scientific">Gigaspora margarita</name>
    <dbReference type="NCBI Taxonomy" id="4874"/>
    <lineage>
        <taxon>Eukaryota</taxon>
        <taxon>Fungi</taxon>
        <taxon>Fungi incertae sedis</taxon>
        <taxon>Mucoromycota</taxon>
        <taxon>Glomeromycotina</taxon>
        <taxon>Glomeromycetes</taxon>
        <taxon>Diversisporales</taxon>
        <taxon>Gigasporaceae</taxon>
        <taxon>Gigaspora</taxon>
    </lineage>
</organism>
<keyword evidence="2" id="KW-1185">Reference proteome</keyword>